<dbReference type="GO" id="GO:0020037">
    <property type="term" value="F:heme binding"/>
    <property type="evidence" value="ECO:0007669"/>
    <property type="project" value="InterPro"/>
</dbReference>
<dbReference type="CDD" id="cd00454">
    <property type="entry name" value="TrHb1_N"/>
    <property type="match status" value="1"/>
</dbReference>
<dbReference type="GO" id="GO:0019825">
    <property type="term" value="F:oxygen binding"/>
    <property type="evidence" value="ECO:0007669"/>
    <property type="project" value="InterPro"/>
</dbReference>
<accession>A0A238JWG0</accession>
<dbReference type="Gene3D" id="1.10.490.10">
    <property type="entry name" value="Globins"/>
    <property type="match status" value="1"/>
</dbReference>
<proteinExistence type="predicted"/>
<keyword evidence="2 5" id="KW-0349">Heme</keyword>
<gene>
    <name evidence="6" type="primary">glbN</name>
    <name evidence="6" type="ORF">RUA8715_00303</name>
</gene>
<dbReference type="SUPFAM" id="SSF46458">
    <property type="entry name" value="Globin-like"/>
    <property type="match status" value="1"/>
</dbReference>
<keyword evidence="4 5" id="KW-0408">Iron</keyword>
<evidence type="ECO:0000256" key="5">
    <source>
        <dbReference type="PIRSR" id="PIRSR601486-1"/>
    </source>
</evidence>
<keyword evidence="7" id="KW-1185">Reference proteome</keyword>
<evidence type="ECO:0000256" key="2">
    <source>
        <dbReference type="ARBA" id="ARBA00022617"/>
    </source>
</evidence>
<evidence type="ECO:0000256" key="1">
    <source>
        <dbReference type="ARBA" id="ARBA00022448"/>
    </source>
</evidence>
<dbReference type="InterPro" id="IPR009050">
    <property type="entry name" value="Globin-like_sf"/>
</dbReference>
<organism evidence="6 7">
    <name type="scientific">Ruegeria arenilitoris</name>
    <dbReference type="NCBI Taxonomy" id="1173585"/>
    <lineage>
        <taxon>Bacteria</taxon>
        <taxon>Pseudomonadati</taxon>
        <taxon>Pseudomonadota</taxon>
        <taxon>Alphaproteobacteria</taxon>
        <taxon>Rhodobacterales</taxon>
        <taxon>Roseobacteraceae</taxon>
        <taxon>Ruegeria</taxon>
    </lineage>
</organism>
<dbReference type="GO" id="GO:0046872">
    <property type="term" value="F:metal ion binding"/>
    <property type="evidence" value="ECO:0007669"/>
    <property type="project" value="UniProtKB-KW"/>
</dbReference>
<evidence type="ECO:0000313" key="7">
    <source>
        <dbReference type="Proteomes" id="UP000202485"/>
    </source>
</evidence>
<evidence type="ECO:0000256" key="4">
    <source>
        <dbReference type="ARBA" id="ARBA00023004"/>
    </source>
</evidence>
<feature type="binding site" description="distal binding residue" evidence="5">
    <location>
        <position position="28"/>
    </location>
    <ligand>
        <name>heme</name>
        <dbReference type="ChEBI" id="CHEBI:30413"/>
    </ligand>
    <ligandPart>
        <name>Fe</name>
        <dbReference type="ChEBI" id="CHEBI:18248"/>
    </ligandPart>
</feature>
<dbReference type="Proteomes" id="UP000202485">
    <property type="component" value="Unassembled WGS sequence"/>
</dbReference>
<dbReference type="AlphaFoldDB" id="A0A238JWG0"/>
<reference evidence="7" key="1">
    <citation type="submission" date="2017-05" db="EMBL/GenBank/DDBJ databases">
        <authorList>
            <person name="Rodrigo-Torres L."/>
            <person name="Arahal R. D."/>
            <person name="Lucena T."/>
        </authorList>
    </citation>
    <scope>NUCLEOTIDE SEQUENCE [LARGE SCALE GENOMIC DNA]</scope>
    <source>
        <strain evidence="7">CECT 8715</strain>
    </source>
</reference>
<keyword evidence="1" id="KW-0813">Transport</keyword>
<feature type="binding site" description="distal binding residue" evidence="5">
    <location>
        <position position="52"/>
    </location>
    <ligand>
        <name>heme</name>
        <dbReference type="ChEBI" id="CHEBI:30413"/>
    </ligand>
    <ligandPart>
        <name>Fe</name>
        <dbReference type="ChEBI" id="CHEBI:18248"/>
    </ligandPart>
</feature>
<dbReference type="Pfam" id="PF01152">
    <property type="entry name" value="Bac_globin"/>
    <property type="match status" value="1"/>
</dbReference>
<dbReference type="EMBL" id="FXYG01000001">
    <property type="protein sequence ID" value="SMX34056.1"/>
    <property type="molecule type" value="Genomic_DNA"/>
</dbReference>
<dbReference type="InterPro" id="IPR012292">
    <property type="entry name" value="Globin/Proto"/>
</dbReference>
<evidence type="ECO:0000313" key="6">
    <source>
        <dbReference type="EMBL" id="SMX34056.1"/>
    </source>
</evidence>
<name>A0A238JWG0_9RHOB</name>
<keyword evidence="3 5" id="KW-0479">Metal-binding</keyword>
<sequence>MTFYEMALESDEIGGYFEDIDMPRLIDHQTKFVSSLVGGPASFSDDRIEAVHRHLNISHDDFDEMATLFGEALSIHGMTEDDVQVALAAIEGKRAIIVARDAA</sequence>
<evidence type="ECO:0000256" key="3">
    <source>
        <dbReference type="ARBA" id="ARBA00022723"/>
    </source>
</evidence>
<dbReference type="InterPro" id="IPR001486">
    <property type="entry name" value="Hemoglobin_trunc"/>
</dbReference>
<protein>
    <submittedName>
        <fullName evidence="6">Group 1 truncated hemoglobin GlbN</fullName>
    </submittedName>
</protein>